<dbReference type="InterPro" id="IPR036415">
    <property type="entry name" value="Lamin_tail_dom_sf"/>
</dbReference>
<dbReference type="AlphaFoldDB" id="A0A817UP46"/>
<dbReference type="OrthoDB" id="102442at2759"/>
<keyword evidence="11" id="KW-1185">Reference proteome</keyword>
<evidence type="ECO:0000313" key="7">
    <source>
        <dbReference type="EMBL" id="CAF3544700.1"/>
    </source>
</evidence>
<feature type="compositionally biased region" description="Low complexity" evidence="4">
    <location>
        <begin position="459"/>
        <end position="478"/>
    </location>
</feature>
<dbReference type="GO" id="GO:0005882">
    <property type="term" value="C:intermediate filament"/>
    <property type="evidence" value="ECO:0007669"/>
    <property type="project" value="UniProtKB-KW"/>
</dbReference>
<gene>
    <name evidence="9" type="ORF">HFQ381_LOCUS9168</name>
    <name evidence="7" type="ORF">LUA448_LOCUS27644</name>
    <name evidence="6" type="ORF">TIS948_LOCUS21532</name>
    <name evidence="8" type="ORF">UJA718_LOCUS2859</name>
</gene>
<dbReference type="SUPFAM" id="SSF74853">
    <property type="entry name" value="Lamin A/C globular tail domain"/>
    <property type="match status" value="1"/>
</dbReference>
<feature type="compositionally biased region" description="Low complexity" evidence="4">
    <location>
        <begin position="506"/>
        <end position="521"/>
    </location>
</feature>
<feature type="coiled-coil region" evidence="3">
    <location>
        <begin position="298"/>
        <end position="392"/>
    </location>
</feature>
<dbReference type="InterPro" id="IPR039008">
    <property type="entry name" value="IF_rod_dom"/>
</dbReference>
<dbReference type="GO" id="GO:0005200">
    <property type="term" value="F:structural constituent of cytoskeleton"/>
    <property type="evidence" value="ECO:0007669"/>
    <property type="project" value="TreeGrafter"/>
</dbReference>
<evidence type="ECO:0000313" key="6">
    <source>
        <dbReference type="EMBL" id="CAF3332875.1"/>
    </source>
</evidence>
<dbReference type="Proteomes" id="UP000663833">
    <property type="component" value="Unassembled WGS sequence"/>
</dbReference>
<dbReference type="Proteomes" id="UP000663873">
    <property type="component" value="Unassembled WGS sequence"/>
</dbReference>
<feature type="coiled-coil region" evidence="3">
    <location>
        <begin position="194"/>
        <end position="228"/>
    </location>
</feature>
<dbReference type="InterPro" id="IPR001322">
    <property type="entry name" value="Lamin_tail_dom"/>
</dbReference>
<keyword evidence="2 3" id="KW-0175">Coiled coil</keyword>
<organism evidence="6 10">
    <name type="scientific">Rotaria socialis</name>
    <dbReference type="NCBI Taxonomy" id="392032"/>
    <lineage>
        <taxon>Eukaryota</taxon>
        <taxon>Metazoa</taxon>
        <taxon>Spiralia</taxon>
        <taxon>Gnathifera</taxon>
        <taxon>Rotifera</taxon>
        <taxon>Eurotatoria</taxon>
        <taxon>Bdelloidea</taxon>
        <taxon>Philodinida</taxon>
        <taxon>Philodinidae</taxon>
        <taxon>Rotaria</taxon>
    </lineage>
</organism>
<dbReference type="GO" id="GO:0090435">
    <property type="term" value="P:protein localization to nuclear envelope"/>
    <property type="evidence" value="ECO:0007669"/>
    <property type="project" value="TreeGrafter"/>
</dbReference>
<evidence type="ECO:0000256" key="2">
    <source>
        <dbReference type="ARBA" id="ARBA00023054"/>
    </source>
</evidence>
<dbReference type="Proteomes" id="UP000663851">
    <property type="component" value="Unassembled WGS sequence"/>
</dbReference>
<evidence type="ECO:0000313" key="11">
    <source>
        <dbReference type="Proteomes" id="UP000663873"/>
    </source>
</evidence>
<sequence length="750" mass="82759">MSNSTRGSNNYGSVSAKPQQRDDSTVIRRTLVEHGLRPVDDGNSLSNKGSTVAAIAAMNQQHKDEQRDLQDLNAKFATYLDRVQFLEDCNQRLTAELLNLKQNWGGDADQFHSTYGPQLEAFRRDLDQAINDQTLQELKIKRSDIDTYQLQTQIDAIDPNYDAYHLNKLKQELDLSCLTLEDLKSHVDKSFTDLGRLKNLMDHSLQDVNSLKNELDNQQLERIIIANELQTLKEHLAFQCSVYQVQRADTLSLNTPAIDPSTFYRTELAHAISDIRRDFEILFQTQTNELESYYQVKTEQVREEIETENERKRLLAAEGAIEVLDPLVLSSSIRDSQNELLSLQSDHKNLQAELDAIIDDLEKIQNEQLRERESYEREIVLIREDIEDKQNTISSILENNVSLRFEMSTYRGLLLSEENHINRMAQGSQAQNFSSGSSLLPSDGISSLVLTSSTVPPSRVSTLTPGLSSTLTSEVSTSIPGTSSALPSRGVSALVSESSTSPYGLTTTVTRSSSSSTSTPSNVFGLSTGLSTAVPTGITTTTTITKATPTTPLTISALATGSPLTVTSRASTLASGSPTTLPSDEILTSVSGSSSTAPSTASGLAATGLTSVYQDKATPNVLRHTSGTKKMTVQKIARGPISLDLVDLENDSVVLVNERYSGSEQSLQNWSIHRQVDQQPEIAYQFPPEYSLKSRQTVRIFSKRSSQLKSSVSDGLVADQVDTWSIGQHMVTRLIDDHNEEKAVLTQIFQ</sequence>
<evidence type="ECO:0000256" key="3">
    <source>
        <dbReference type="SAM" id="Coils"/>
    </source>
</evidence>
<dbReference type="Pfam" id="PF00038">
    <property type="entry name" value="Filament"/>
    <property type="match status" value="1"/>
</dbReference>
<dbReference type="PROSITE" id="PS51841">
    <property type="entry name" value="LTD"/>
    <property type="match status" value="1"/>
</dbReference>
<dbReference type="EMBL" id="CAJNXB010003732">
    <property type="protein sequence ID" value="CAF3332875.1"/>
    <property type="molecule type" value="Genomic_DNA"/>
</dbReference>
<feature type="region of interest" description="Disordered" evidence="4">
    <location>
        <begin position="503"/>
        <end position="522"/>
    </location>
</feature>
<feature type="coiled-coil region" evidence="3">
    <location>
        <begin position="55"/>
        <end position="103"/>
    </location>
</feature>
<dbReference type="EMBL" id="CAJOBO010000473">
    <property type="protein sequence ID" value="CAF4229941.1"/>
    <property type="molecule type" value="Genomic_DNA"/>
</dbReference>
<dbReference type="PANTHER" id="PTHR45721:SF12">
    <property type="entry name" value="INTERMEDIATE FILAMENT PROTEIN IFA-1"/>
    <property type="match status" value="1"/>
</dbReference>
<dbReference type="GO" id="GO:0005652">
    <property type="term" value="C:nuclear lamina"/>
    <property type="evidence" value="ECO:0007669"/>
    <property type="project" value="TreeGrafter"/>
</dbReference>
<dbReference type="Gene3D" id="2.60.40.1260">
    <property type="entry name" value="Lamin Tail domain"/>
    <property type="match status" value="1"/>
</dbReference>
<evidence type="ECO:0000256" key="1">
    <source>
        <dbReference type="ARBA" id="ARBA00022754"/>
    </source>
</evidence>
<proteinExistence type="predicted"/>
<protein>
    <recommendedName>
        <fullName evidence="5">LTD domain-containing protein</fullName>
    </recommendedName>
</protein>
<keyword evidence="1" id="KW-0403">Intermediate filament</keyword>
<evidence type="ECO:0000313" key="8">
    <source>
        <dbReference type="EMBL" id="CAF4140421.1"/>
    </source>
</evidence>
<accession>A0A817UP46</accession>
<dbReference type="EMBL" id="CAJNYD010003824">
    <property type="protein sequence ID" value="CAF3544700.1"/>
    <property type="molecule type" value="Genomic_DNA"/>
</dbReference>
<feature type="domain" description="LTD" evidence="5">
    <location>
        <begin position="629"/>
        <end position="749"/>
    </location>
</feature>
<reference evidence="6" key="1">
    <citation type="submission" date="2021-02" db="EMBL/GenBank/DDBJ databases">
        <authorList>
            <person name="Nowell W R."/>
        </authorList>
    </citation>
    <scope>NUCLEOTIDE SEQUENCE</scope>
</reference>
<feature type="compositionally biased region" description="Polar residues" evidence="4">
    <location>
        <begin position="1"/>
        <end position="18"/>
    </location>
</feature>
<feature type="region of interest" description="Disordered" evidence="4">
    <location>
        <begin position="1"/>
        <end position="24"/>
    </location>
</feature>
<evidence type="ECO:0000256" key="4">
    <source>
        <dbReference type="SAM" id="MobiDB-lite"/>
    </source>
</evidence>
<comment type="caution">
    <text evidence="6">The sequence shown here is derived from an EMBL/GenBank/DDBJ whole genome shotgun (WGS) entry which is preliminary data.</text>
</comment>
<dbReference type="GO" id="GO:0051664">
    <property type="term" value="P:nuclear pore localization"/>
    <property type="evidence" value="ECO:0007669"/>
    <property type="project" value="TreeGrafter"/>
</dbReference>
<dbReference type="EMBL" id="CAJOBP010000203">
    <property type="protein sequence ID" value="CAF4140421.1"/>
    <property type="molecule type" value="Genomic_DNA"/>
</dbReference>
<dbReference type="SUPFAM" id="SSF64593">
    <property type="entry name" value="Intermediate filament protein, coiled coil region"/>
    <property type="match status" value="1"/>
</dbReference>
<dbReference type="Proteomes" id="UP000663825">
    <property type="component" value="Unassembled WGS sequence"/>
</dbReference>
<dbReference type="GO" id="GO:0031507">
    <property type="term" value="P:heterochromatin formation"/>
    <property type="evidence" value="ECO:0007669"/>
    <property type="project" value="TreeGrafter"/>
</dbReference>
<name>A0A817UP46_9BILA</name>
<dbReference type="GO" id="GO:0006998">
    <property type="term" value="P:nuclear envelope organization"/>
    <property type="evidence" value="ECO:0007669"/>
    <property type="project" value="TreeGrafter"/>
</dbReference>
<evidence type="ECO:0000259" key="5">
    <source>
        <dbReference type="PROSITE" id="PS51841"/>
    </source>
</evidence>
<feature type="region of interest" description="Disordered" evidence="4">
    <location>
        <begin position="459"/>
        <end position="488"/>
    </location>
</feature>
<dbReference type="PANTHER" id="PTHR45721">
    <property type="entry name" value="LAMIN DM0-RELATED"/>
    <property type="match status" value="1"/>
</dbReference>
<dbReference type="GO" id="GO:0007097">
    <property type="term" value="P:nuclear migration"/>
    <property type="evidence" value="ECO:0007669"/>
    <property type="project" value="TreeGrafter"/>
</dbReference>
<evidence type="ECO:0000313" key="10">
    <source>
        <dbReference type="Proteomes" id="UP000663825"/>
    </source>
</evidence>
<evidence type="ECO:0000313" key="9">
    <source>
        <dbReference type="EMBL" id="CAF4229941.1"/>
    </source>
</evidence>